<keyword evidence="16" id="KW-1185">Reference proteome</keyword>
<evidence type="ECO:0000256" key="4">
    <source>
        <dbReference type="ARBA" id="ARBA00022801"/>
    </source>
</evidence>
<dbReference type="InterPro" id="IPR001650">
    <property type="entry name" value="Helicase_C-like"/>
</dbReference>
<gene>
    <name evidence="15" type="primary">recG</name>
    <name evidence="15" type="ORF">C731_1695</name>
</gene>
<comment type="catalytic activity">
    <reaction evidence="11 13">
        <text>Couples ATP hydrolysis with the unwinding of duplex DNA by translocating in the 3'-5' direction.</text>
        <dbReference type="EC" id="5.6.2.4"/>
    </reaction>
</comment>
<dbReference type="NCBIfam" id="NF008167">
    <property type="entry name" value="PRK10917.2-1"/>
    <property type="match status" value="1"/>
</dbReference>
<dbReference type="InterPro" id="IPR014001">
    <property type="entry name" value="Helicase_ATP-bd"/>
</dbReference>
<dbReference type="GO" id="GO:0005524">
    <property type="term" value="F:ATP binding"/>
    <property type="evidence" value="ECO:0007669"/>
    <property type="project" value="UniProtKB-KW"/>
</dbReference>
<dbReference type="NCBIfam" id="TIGR00643">
    <property type="entry name" value="recG"/>
    <property type="match status" value="1"/>
</dbReference>
<comment type="similarity">
    <text evidence="1 13">Belongs to the helicase family. RecG subfamily.</text>
</comment>
<keyword evidence="8 13" id="KW-0233">DNA recombination</keyword>
<dbReference type="InterPro" id="IPR004609">
    <property type="entry name" value="ATP-dep_DNA_helicase_RecG"/>
</dbReference>
<evidence type="ECO:0000256" key="1">
    <source>
        <dbReference type="ARBA" id="ARBA00007504"/>
    </source>
</evidence>
<evidence type="ECO:0000256" key="8">
    <source>
        <dbReference type="ARBA" id="ARBA00023172"/>
    </source>
</evidence>
<keyword evidence="3 13" id="KW-0227">DNA damage</keyword>
<dbReference type="CDD" id="cd17992">
    <property type="entry name" value="DEXHc_RecG"/>
    <property type="match status" value="1"/>
</dbReference>
<dbReference type="PROSITE" id="PS51192">
    <property type="entry name" value="HELICASE_ATP_BIND_1"/>
    <property type="match status" value="1"/>
</dbReference>
<comment type="function">
    <text evidence="13">Plays a critical role in recombination and DNA repair. Helps process Holliday junction intermediates to mature products by catalyzing branch migration. Has replication fork regression activity, unwinds stalled or blocked replication forks to make a HJ that can be resolved. Has a DNA unwinding activity characteristic of a DNA helicase with 3'-5' polarity.</text>
</comment>
<evidence type="ECO:0000256" key="5">
    <source>
        <dbReference type="ARBA" id="ARBA00022806"/>
    </source>
</evidence>
<evidence type="ECO:0000256" key="14">
    <source>
        <dbReference type="SAM" id="MobiDB-lite"/>
    </source>
</evidence>
<dbReference type="Gene3D" id="3.40.50.300">
    <property type="entry name" value="P-loop containing nucleotide triphosphate hydrolases"/>
    <property type="match status" value="2"/>
</dbReference>
<dbReference type="InterPro" id="IPR011545">
    <property type="entry name" value="DEAD/DEAH_box_helicase_dom"/>
</dbReference>
<dbReference type="SUPFAM" id="SSF52540">
    <property type="entry name" value="P-loop containing nucleoside triphosphate hydrolases"/>
    <property type="match status" value="2"/>
</dbReference>
<dbReference type="SUPFAM" id="SSF50249">
    <property type="entry name" value="Nucleic acid-binding proteins"/>
    <property type="match status" value="1"/>
</dbReference>
<evidence type="ECO:0000256" key="2">
    <source>
        <dbReference type="ARBA" id="ARBA00022741"/>
    </source>
</evidence>
<dbReference type="STRING" id="1122247.GCA_000379865_01143"/>
<keyword evidence="5 13" id="KW-0347">Helicase</keyword>
<keyword evidence="7" id="KW-0238">DNA-binding</keyword>
<dbReference type="Proteomes" id="UP000006265">
    <property type="component" value="Unassembled WGS sequence"/>
</dbReference>
<dbReference type="OrthoDB" id="9804325at2"/>
<keyword evidence="10" id="KW-0413">Isomerase</keyword>
<dbReference type="GO" id="GO:0043138">
    <property type="term" value="F:3'-5' DNA helicase activity"/>
    <property type="evidence" value="ECO:0007669"/>
    <property type="project" value="UniProtKB-EC"/>
</dbReference>
<dbReference type="EC" id="5.6.2.4" evidence="13"/>
<feature type="region of interest" description="Disordered" evidence="14">
    <location>
        <begin position="531"/>
        <end position="562"/>
    </location>
</feature>
<dbReference type="InterPro" id="IPR047112">
    <property type="entry name" value="RecG/Mfd"/>
</dbReference>
<dbReference type="PANTHER" id="PTHR47964:SF1">
    <property type="entry name" value="ATP-DEPENDENT DNA HELICASE HOMOLOG RECG, CHLOROPLASTIC"/>
    <property type="match status" value="1"/>
</dbReference>
<name>K5BFZ6_MYCHD</name>
<accession>K5BFZ6</accession>
<evidence type="ECO:0000256" key="11">
    <source>
        <dbReference type="ARBA" id="ARBA00034617"/>
    </source>
</evidence>
<dbReference type="SMART" id="SM00490">
    <property type="entry name" value="HELICc"/>
    <property type="match status" value="1"/>
</dbReference>
<dbReference type="RefSeq" id="WP_005626505.1">
    <property type="nucleotide sequence ID" value="NZ_AMRA01000042.1"/>
</dbReference>
<dbReference type="EMBL" id="AMRA01000042">
    <property type="protein sequence ID" value="EKF24317.1"/>
    <property type="molecule type" value="Genomic_DNA"/>
</dbReference>
<dbReference type="PROSITE" id="PS51194">
    <property type="entry name" value="HELICASE_CTER"/>
    <property type="match status" value="1"/>
</dbReference>
<keyword evidence="4 13" id="KW-0378">Hydrolase</keyword>
<keyword evidence="2 13" id="KW-0547">Nucleotide-binding</keyword>
<dbReference type="PATRIC" id="fig|1122247.3.peg.1630"/>
<evidence type="ECO:0000256" key="10">
    <source>
        <dbReference type="ARBA" id="ARBA00023235"/>
    </source>
</evidence>
<dbReference type="eggNOG" id="COG1200">
    <property type="taxonomic scope" value="Bacteria"/>
</dbReference>
<evidence type="ECO:0000313" key="16">
    <source>
        <dbReference type="Proteomes" id="UP000006265"/>
    </source>
</evidence>
<dbReference type="AlphaFoldDB" id="K5BFZ6"/>
<dbReference type="GO" id="GO:0006281">
    <property type="term" value="P:DNA repair"/>
    <property type="evidence" value="ECO:0007669"/>
    <property type="project" value="UniProtKB-UniRule"/>
</dbReference>
<comment type="catalytic activity">
    <reaction evidence="12 13">
        <text>ATP + H2O = ADP + phosphate + H(+)</text>
        <dbReference type="Rhea" id="RHEA:13065"/>
        <dbReference type="ChEBI" id="CHEBI:15377"/>
        <dbReference type="ChEBI" id="CHEBI:15378"/>
        <dbReference type="ChEBI" id="CHEBI:30616"/>
        <dbReference type="ChEBI" id="CHEBI:43474"/>
        <dbReference type="ChEBI" id="CHEBI:456216"/>
        <dbReference type="EC" id="5.6.2.4"/>
    </reaction>
</comment>
<evidence type="ECO:0000256" key="3">
    <source>
        <dbReference type="ARBA" id="ARBA00022763"/>
    </source>
</evidence>
<evidence type="ECO:0000256" key="13">
    <source>
        <dbReference type="RuleBase" id="RU363016"/>
    </source>
</evidence>
<proteinExistence type="inferred from homology"/>
<evidence type="ECO:0000313" key="15">
    <source>
        <dbReference type="EMBL" id="EKF24317.1"/>
    </source>
</evidence>
<dbReference type="GO" id="GO:0016787">
    <property type="term" value="F:hydrolase activity"/>
    <property type="evidence" value="ECO:0007669"/>
    <property type="project" value="UniProtKB-KW"/>
</dbReference>
<keyword evidence="9 13" id="KW-0234">DNA repair</keyword>
<dbReference type="SMART" id="SM00487">
    <property type="entry name" value="DEXDc"/>
    <property type="match status" value="1"/>
</dbReference>
<dbReference type="GO" id="GO:0003677">
    <property type="term" value="F:DNA binding"/>
    <property type="evidence" value="ECO:0007669"/>
    <property type="project" value="UniProtKB-KW"/>
</dbReference>
<dbReference type="Pfam" id="PF00270">
    <property type="entry name" value="DEAD"/>
    <property type="match status" value="1"/>
</dbReference>
<dbReference type="Gene3D" id="2.40.50.140">
    <property type="entry name" value="Nucleic acid-binding proteins"/>
    <property type="match status" value="1"/>
</dbReference>
<dbReference type="InterPro" id="IPR027417">
    <property type="entry name" value="P-loop_NTPase"/>
</dbReference>
<dbReference type="PANTHER" id="PTHR47964">
    <property type="entry name" value="ATP-DEPENDENT DNA HELICASE HOMOLOG RECG, CHLOROPLASTIC"/>
    <property type="match status" value="1"/>
</dbReference>
<evidence type="ECO:0000256" key="12">
    <source>
        <dbReference type="ARBA" id="ARBA00048988"/>
    </source>
</evidence>
<comment type="caution">
    <text evidence="15">The sequence shown here is derived from an EMBL/GenBank/DDBJ whole genome shotgun (WGS) entry which is preliminary data.</text>
</comment>
<reference evidence="15 16" key="1">
    <citation type="journal article" date="2012" name="J. Bacteriol.">
        <title>Genome sequence of Mycobacterium hassiacum DSM 44199, a rare source of heat-stable mycobacterial proteins.</title>
        <authorList>
            <person name="Tiago I."/>
            <person name="Maranha A."/>
            <person name="Mendes V."/>
            <person name="Alarico S."/>
            <person name="Moynihan P.J."/>
            <person name="Clarke A.J."/>
            <person name="Macedo-Ribeiro S."/>
            <person name="Pereira P.J."/>
            <person name="Empadinhas N."/>
        </authorList>
    </citation>
    <scope>NUCLEOTIDE SEQUENCE [LARGE SCALE GENOMIC DNA]</scope>
    <source>
        <strain evidence="16">DSM 44199 / CIP 105218 / JCM 12690 / 3849</strain>
    </source>
</reference>
<evidence type="ECO:0000256" key="7">
    <source>
        <dbReference type="ARBA" id="ARBA00023125"/>
    </source>
</evidence>
<dbReference type="CDD" id="cd04488">
    <property type="entry name" value="RecG_wedge_OBF"/>
    <property type="match status" value="1"/>
</dbReference>
<dbReference type="Pfam" id="PF00271">
    <property type="entry name" value="Helicase_C"/>
    <property type="match status" value="1"/>
</dbReference>
<feature type="compositionally biased region" description="Basic and acidic residues" evidence="14">
    <location>
        <begin position="541"/>
        <end position="558"/>
    </location>
</feature>
<sequence length="761" mass="83518">MATLTDRLDYILGRKAARSLEEHLGIRTVNDLLRHYPRKYSDGTTVLDENDELEEGEHVTFVDVITAVKVGNMKPQYDKKTKRTRTRKYVRITLGRRKPVVTATFFNADWMLNDLVEGTRLILSGEVGYFRGTLQLTHPAFLVLESPSGRMIGSKSMKTIASTAGATGDELLAAFDRDFFPIYPATAKLQTWEIYACVRQVLDVLDPIPEPLPESFLREHNLISEDQALRAIHTAERAVERDAAVARLTFDEAIGLQWALVQRRFSDAAGSGPSAPLRDDGLVAALRKQLPFKLTDGQEDVLKVISAELAGTRPMNRMLQGEVGSGKTIVSVLAMLQMVDAGYQCALLAPTEVLATQHARSIRDVLGPLAMAGQLGGAEGATRVALLTGSMSPQQKRAVRDEVASGEAGIVVGTHALLQDAVEFHRLGMVVVDEQHRFGVEQRDRLRSKAPDGITPHLLVMTATPIPRTVALTHYGDLETSTLRELPRGRQPITTNTIFASEKPAWLNRAWQRIAEEVAQGRQAYVVASRIDENDTGPDNAPDHKNGSDKTKAGRKSEGGPPPITVLELFDRLRAGPLAGLRLGLMHGRLPADEKDAVMNAFRTGEIDVLVCTTVIEVGVDVPNATVMVVMDADRFGISQLHQLRGRIGRGQHPSLCLLVSRLPSTSHAGKRLTAVASTLDGFALADLDLAERGEGDVLGYNQSGRPITLRFLSLRDHYDIIATARAFCEQRYRRTPDDPRLATLAAPFVDSDRVEFLEKA</sequence>
<evidence type="ECO:0000256" key="9">
    <source>
        <dbReference type="ARBA" id="ARBA00023204"/>
    </source>
</evidence>
<dbReference type="GO" id="GO:0006310">
    <property type="term" value="P:DNA recombination"/>
    <property type="evidence" value="ECO:0007669"/>
    <property type="project" value="UniProtKB-UniRule"/>
</dbReference>
<evidence type="ECO:0000256" key="6">
    <source>
        <dbReference type="ARBA" id="ARBA00022840"/>
    </source>
</evidence>
<keyword evidence="6 13" id="KW-0067">ATP-binding</keyword>
<protein>
    <recommendedName>
        <fullName evidence="13">ATP-dependent DNA helicase RecG</fullName>
        <ecNumber evidence="13">5.6.2.4</ecNumber>
    </recommendedName>
</protein>
<dbReference type="InterPro" id="IPR012340">
    <property type="entry name" value="NA-bd_OB-fold"/>
</dbReference>
<organism evidence="15 16">
    <name type="scientific">Mycolicibacterium hassiacum (strain DSM 44199 / CIP 105218 / JCM 12690 / 3849)</name>
    <name type="common">Mycobacterium hassiacum</name>
    <dbReference type="NCBI Taxonomy" id="1122247"/>
    <lineage>
        <taxon>Bacteria</taxon>
        <taxon>Bacillati</taxon>
        <taxon>Actinomycetota</taxon>
        <taxon>Actinomycetes</taxon>
        <taxon>Mycobacteriales</taxon>
        <taxon>Mycobacteriaceae</taxon>
        <taxon>Mycolicibacterium</taxon>
    </lineage>
</organism>